<feature type="region of interest" description="Disordered" evidence="1">
    <location>
        <begin position="788"/>
        <end position="807"/>
    </location>
</feature>
<dbReference type="InterPro" id="IPR012939">
    <property type="entry name" value="Glyco_hydro_92"/>
</dbReference>
<evidence type="ECO:0000259" key="3">
    <source>
        <dbReference type="Pfam" id="PF17678"/>
    </source>
</evidence>
<keyword evidence="4" id="KW-0378">Hydrolase</keyword>
<reference evidence="4 5" key="1">
    <citation type="submission" date="2019-01" db="EMBL/GenBank/DDBJ databases">
        <title>Ktedonosporobacter rubrisoli SCAWS-G2.</title>
        <authorList>
            <person name="Huang Y."/>
            <person name="Yan B."/>
        </authorList>
    </citation>
    <scope>NUCLEOTIDE SEQUENCE [LARGE SCALE GENOMIC DNA]</scope>
    <source>
        <strain evidence="4 5">SCAWS-G2</strain>
    </source>
</reference>
<gene>
    <name evidence="4" type="ORF">EPA93_12440</name>
</gene>
<dbReference type="InterPro" id="IPR014718">
    <property type="entry name" value="GH-type_carb-bd"/>
</dbReference>
<dbReference type="GO" id="GO:0030246">
    <property type="term" value="F:carbohydrate binding"/>
    <property type="evidence" value="ECO:0007669"/>
    <property type="project" value="InterPro"/>
</dbReference>
<dbReference type="PANTHER" id="PTHR12143">
    <property type="entry name" value="PEPTIDE N-GLYCANASE PNGASE -RELATED"/>
    <property type="match status" value="1"/>
</dbReference>
<dbReference type="Pfam" id="PF17678">
    <property type="entry name" value="Glyco_hydro_92N"/>
    <property type="match status" value="1"/>
</dbReference>
<dbReference type="EMBL" id="CP035758">
    <property type="protein sequence ID" value="QBD76770.1"/>
    <property type="molecule type" value="Genomic_DNA"/>
</dbReference>
<dbReference type="AlphaFoldDB" id="A0A4P6JNS5"/>
<dbReference type="Gene3D" id="2.70.98.10">
    <property type="match status" value="1"/>
</dbReference>
<feature type="domain" description="Glycosyl hydrolase family 92 N-terminal" evidence="3">
    <location>
        <begin position="52"/>
        <end position="324"/>
    </location>
</feature>
<dbReference type="InterPro" id="IPR050883">
    <property type="entry name" value="PNGase"/>
</dbReference>
<dbReference type="Gene3D" id="1.20.1610.10">
    <property type="entry name" value="alpha-1,2-mannosidases domains"/>
    <property type="match status" value="1"/>
</dbReference>
<dbReference type="Pfam" id="PF07971">
    <property type="entry name" value="Glyco_hydro_92"/>
    <property type="match status" value="1"/>
</dbReference>
<evidence type="ECO:0000313" key="5">
    <source>
        <dbReference type="Proteomes" id="UP000290365"/>
    </source>
</evidence>
<dbReference type="KEGG" id="kbs:EPA93_12440"/>
<organism evidence="4 5">
    <name type="scientific">Ktedonosporobacter rubrisoli</name>
    <dbReference type="NCBI Taxonomy" id="2509675"/>
    <lineage>
        <taxon>Bacteria</taxon>
        <taxon>Bacillati</taxon>
        <taxon>Chloroflexota</taxon>
        <taxon>Ktedonobacteria</taxon>
        <taxon>Ktedonobacterales</taxon>
        <taxon>Ktedonosporobacteraceae</taxon>
        <taxon>Ktedonosporobacter</taxon>
    </lineage>
</organism>
<dbReference type="SUPFAM" id="SSF48208">
    <property type="entry name" value="Six-hairpin glycosidases"/>
    <property type="match status" value="1"/>
</dbReference>
<dbReference type="GO" id="GO:0005975">
    <property type="term" value="P:carbohydrate metabolic process"/>
    <property type="evidence" value="ECO:0007669"/>
    <property type="project" value="InterPro"/>
</dbReference>
<dbReference type="OrthoDB" id="9804511at2"/>
<evidence type="ECO:0000313" key="4">
    <source>
        <dbReference type="EMBL" id="QBD76770.1"/>
    </source>
</evidence>
<dbReference type="Proteomes" id="UP000290365">
    <property type="component" value="Chromosome"/>
</dbReference>
<dbReference type="InterPro" id="IPR005887">
    <property type="entry name" value="GH92_a_mannosidase_put"/>
</dbReference>
<dbReference type="PANTHER" id="PTHR12143:SF39">
    <property type="entry name" value="SECRETED PROTEIN"/>
    <property type="match status" value="1"/>
</dbReference>
<dbReference type="RefSeq" id="WP_129887834.1">
    <property type="nucleotide sequence ID" value="NZ_CP035758.1"/>
</dbReference>
<dbReference type="NCBIfam" id="TIGR01180">
    <property type="entry name" value="aman2_put"/>
    <property type="match status" value="1"/>
</dbReference>
<dbReference type="InterPro" id="IPR041371">
    <property type="entry name" value="GH92_N"/>
</dbReference>
<dbReference type="GO" id="GO:0000224">
    <property type="term" value="F:peptide-N4-(N-acetyl-beta-glucosaminyl)asparagine amidase activity"/>
    <property type="evidence" value="ECO:0007669"/>
    <property type="project" value="TreeGrafter"/>
</dbReference>
<dbReference type="NCBIfam" id="NF035929">
    <property type="entry name" value="lectin_1"/>
    <property type="match status" value="1"/>
</dbReference>
<dbReference type="InterPro" id="IPR008928">
    <property type="entry name" value="6-hairpin_glycosidase_sf"/>
</dbReference>
<feature type="domain" description="Glycosyl hydrolase family 92" evidence="2">
    <location>
        <begin position="330"/>
        <end position="788"/>
    </location>
</feature>
<sequence length="807" mass="86697">MVRGRGIRLAQTLTIALLLMLLIPSGLALARGVHVLAAGSALTSAANSVAEVDPFTGTGAQPGSPSGYAGGDTFPGADVPFGLVQWSPDTVSYAPGGYWYPDNRIKGFSLTHLNGAGCPAYGDIPFIPYVGTVKESPAANPSRYIATFSHAHETASPGYYQVALDNKVNVELTVTQHSGLGRFTYPQGQTATLLLNVSGSANGTHDAQVKIGHDSISGWALSGGFCGAKNTYKLYFWTQFSQPFATTGTWHDKALQPGNLNAEGGSPASPAVQQLSTLLKQRTSLPPSATQLHPATIASGPGSGAYVTFDTRASSTITAHVGVSFVSVANARDNVEQEAGHNNFARAQKQAQQAWLQRLNSIRIKGGLATQRSTFYTALYHVFLQPNIFSDVNGQYIGFDGNIHTVEPGHAQYANYSGWDIYRSEIQLLALLAPKETSDIVKSMLNDYRQSGQLPKWSLANSETYVMVGDPADPIIAGAYAFGARNFDTQAALDAMVKQATQPNNVRPGQNYLDELGYLPTDGHYGCCSFYGPAATSLEYNTADFAISAFARQLGEHASAQKFLARAQNWKKLFNPATHFLEPRNLEGAFPASYDPASPQGWVEGNGAQYSWMVPFNLRGLFNALGGNDKVVKRLDTFFTRLNAGPNQPYAFLGNEPTFETPWEYDYAGAPYKAQKVVRDVANTLYTPGPGGLAGNDDLGETSSWYVFAALGMFPETPGTADLALASPLFPEITIYRQGGQVIQIYALQASARTPYIHNLLLNGELSHKPWLPASFIEKGGTLNFTLSDTPDRSWGSDPADAPPSAF</sequence>
<dbReference type="GO" id="GO:0005829">
    <property type="term" value="C:cytosol"/>
    <property type="evidence" value="ECO:0007669"/>
    <property type="project" value="TreeGrafter"/>
</dbReference>
<dbReference type="GO" id="GO:0006516">
    <property type="term" value="P:glycoprotein catabolic process"/>
    <property type="evidence" value="ECO:0007669"/>
    <property type="project" value="TreeGrafter"/>
</dbReference>
<dbReference type="Gene3D" id="3.30.2080.10">
    <property type="entry name" value="GH92 mannosidase domain"/>
    <property type="match status" value="1"/>
</dbReference>
<accession>A0A4P6JNS5</accession>
<evidence type="ECO:0000259" key="2">
    <source>
        <dbReference type="Pfam" id="PF07971"/>
    </source>
</evidence>
<dbReference type="Gene3D" id="1.20.1050.60">
    <property type="entry name" value="alpha-1,2-mannosidase"/>
    <property type="match status" value="1"/>
</dbReference>
<proteinExistence type="predicted"/>
<name>A0A4P6JNS5_KTERU</name>
<protein>
    <submittedName>
        <fullName evidence="4">Glycoside hydrolase family 92 protein</fullName>
    </submittedName>
</protein>
<evidence type="ECO:0000256" key="1">
    <source>
        <dbReference type="SAM" id="MobiDB-lite"/>
    </source>
</evidence>
<keyword evidence="5" id="KW-1185">Reference proteome</keyword>